<dbReference type="AlphaFoldDB" id="A0AAD5XCG4"/>
<dbReference type="InterPro" id="IPR013785">
    <property type="entry name" value="Aldolase_TIM"/>
</dbReference>
<dbReference type="EMBL" id="JADGJH010001111">
    <property type="protein sequence ID" value="KAJ3118714.1"/>
    <property type="molecule type" value="Genomic_DNA"/>
</dbReference>
<feature type="domain" description="NADH:flavin oxidoreductase/NADH oxidase N-terminal" evidence="1">
    <location>
        <begin position="69"/>
        <end position="223"/>
    </location>
</feature>
<dbReference type="Proteomes" id="UP001211907">
    <property type="component" value="Unassembled WGS sequence"/>
</dbReference>
<dbReference type="PANTHER" id="PTHR22893">
    <property type="entry name" value="NADH OXIDOREDUCTASE-RELATED"/>
    <property type="match status" value="1"/>
</dbReference>
<name>A0AAD5XCG4_9FUNG</name>
<dbReference type="PANTHER" id="PTHR22893:SF91">
    <property type="entry name" value="NADPH DEHYDROGENASE 2-RELATED"/>
    <property type="match status" value="1"/>
</dbReference>
<evidence type="ECO:0000313" key="3">
    <source>
        <dbReference type="Proteomes" id="UP001211907"/>
    </source>
</evidence>
<dbReference type="Gene3D" id="3.20.20.70">
    <property type="entry name" value="Aldolase class I"/>
    <property type="match status" value="1"/>
</dbReference>
<reference evidence="2" key="1">
    <citation type="submission" date="2020-05" db="EMBL/GenBank/DDBJ databases">
        <title>Phylogenomic resolution of chytrid fungi.</title>
        <authorList>
            <person name="Stajich J.E."/>
            <person name="Amses K."/>
            <person name="Simmons R."/>
            <person name="Seto K."/>
            <person name="Myers J."/>
            <person name="Bonds A."/>
            <person name="Quandt C.A."/>
            <person name="Barry K."/>
            <person name="Liu P."/>
            <person name="Grigoriev I."/>
            <person name="Longcore J.E."/>
            <person name="James T.Y."/>
        </authorList>
    </citation>
    <scope>NUCLEOTIDE SEQUENCE</scope>
    <source>
        <strain evidence="2">JEL0513</strain>
    </source>
</reference>
<gene>
    <name evidence="2" type="ORF">HK100_000565</name>
</gene>
<evidence type="ECO:0000259" key="1">
    <source>
        <dbReference type="Pfam" id="PF00724"/>
    </source>
</evidence>
<comment type="caution">
    <text evidence="2">The sequence shown here is derived from an EMBL/GenBank/DDBJ whole genome shotgun (WGS) entry which is preliminary data.</text>
</comment>
<dbReference type="SUPFAM" id="SSF51395">
    <property type="entry name" value="FMN-linked oxidoreductases"/>
    <property type="match status" value="1"/>
</dbReference>
<accession>A0AAD5XCG4</accession>
<protein>
    <recommendedName>
        <fullName evidence="1">NADH:flavin oxidoreductase/NADH oxidase N-terminal domain-containing protein</fullName>
    </recommendedName>
</protein>
<dbReference type="GO" id="GO:0010181">
    <property type="term" value="F:FMN binding"/>
    <property type="evidence" value="ECO:0007669"/>
    <property type="project" value="InterPro"/>
</dbReference>
<dbReference type="Pfam" id="PF00724">
    <property type="entry name" value="Oxidored_FMN"/>
    <property type="match status" value="1"/>
</dbReference>
<organism evidence="2 3">
    <name type="scientific">Physocladia obscura</name>
    <dbReference type="NCBI Taxonomy" id="109957"/>
    <lineage>
        <taxon>Eukaryota</taxon>
        <taxon>Fungi</taxon>
        <taxon>Fungi incertae sedis</taxon>
        <taxon>Chytridiomycota</taxon>
        <taxon>Chytridiomycota incertae sedis</taxon>
        <taxon>Chytridiomycetes</taxon>
        <taxon>Chytridiales</taxon>
        <taxon>Chytriomycetaceae</taxon>
        <taxon>Physocladia</taxon>
    </lineage>
</organism>
<dbReference type="InterPro" id="IPR045247">
    <property type="entry name" value="Oye-like"/>
</dbReference>
<dbReference type="InterPro" id="IPR001155">
    <property type="entry name" value="OxRdtase_FMN_N"/>
</dbReference>
<dbReference type="GO" id="GO:0016491">
    <property type="term" value="F:oxidoreductase activity"/>
    <property type="evidence" value="ECO:0007669"/>
    <property type="project" value="InterPro"/>
</dbReference>
<evidence type="ECO:0000313" key="2">
    <source>
        <dbReference type="EMBL" id="KAJ3118714.1"/>
    </source>
</evidence>
<keyword evidence="3" id="KW-1185">Reference proteome</keyword>
<sequence>MGHFKTAKSNFTKFSFHNGKRGRILVRTTTSSFFVCLYSCVSPAAVAISASVDTPHGRLPNVVQRDGDAAELPAFAASFADAARAALEAGFDGVEVHAANGYLIDQFLRDGTNTRADYPKYGNASLATRSQLLNDVLTAVIAAVGTPDNVGVRFSPLNDKSDMHDSDPAALSAHVAKLSQSFNLAYVHVRRGGTSLIKIDVVPIFRKNFKNILIANMGYSKDEANEAIAGGLVDAVEKYDSMRELYDCQVTDHVPYG</sequence>
<proteinExistence type="predicted"/>